<evidence type="ECO:0000313" key="3">
    <source>
        <dbReference type="Proteomes" id="UP001454036"/>
    </source>
</evidence>
<evidence type="ECO:0000313" key="2">
    <source>
        <dbReference type="EMBL" id="GAA0170154.1"/>
    </source>
</evidence>
<sequence length="85" mass="9030">MGNTITRDCFHEALSTCIFKCLGIDHSSSSRTSFNGHVCDETTSCHQPLPPPPSSTTPESDPPPANNDESSSSTTDDDPQTVSGF</sequence>
<gene>
    <name evidence="2" type="ORF">LIER_24480</name>
</gene>
<dbReference type="EMBL" id="BAABME010007116">
    <property type="protein sequence ID" value="GAA0170154.1"/>
    <property type="molecule type" value="Genomic_DNA"/>
</dbReference>
<feature type="region of interest" description="Disordered" evidence="1">
    <location>
        <begin position="39"/>
        <end position="85"/>
    </location>
</feature>
<feature type="compositionally biased region" description="Pro residues" evidence="1">
    <location>
        <begin position="48"/>
        <end position="65"/>
    </location>
</feature>
<name>A0AAV3R2R4_LITER</name>
<dbReference type="Proteomes" id="UP001454036">
    <property type="component" value="Unassembled WGS sequence"/>
</dbReference>
<reference evidence="2 3" key="1">
    <citation type="submission" date="2024-01" db="EMBL/GenBank/DDBJ databases">
        <title>The complete chloroplast genome sequence of Lithospermum erythrorhizon: insights into the phylogenetic relationship among Boraginaceae species and the maternal lineages of purple gromwells.</title>
        <authorList>
            <person name="Okada T."/>
            <person name="Watanabe K."/>
        </authorList>
    </citation>
    <scope>NUCLEOTIDE SEQUENCE [LARGE SCALE GENOMIC DNA]</scope>
</reference>
<accession>A0AAV3R2R4</accession>
<organism evidence="2 3">
    <name type="scientific">Lithospermum erythrorhizon</name>
    <name type="common">Purple gromwell</name>
    <name type="synonym">Lithospermum officinale var. erythrorhizon</name>
    <dbReference type="NCBI Taxonomy" id="34254"/>
    <lineage>
        <taxon>Eukaryota</taxon>
        <taxon>Viridiplantae</taxon>
        <taxon>Streptophyta</taxon>
        <taxon>Embryophyta</taxon>
        <taxon>Tracheophyta</taxon>
        <taxon>Spermatophyta</taxon>
        <taxon>Magnoliopsida</taxon>
        <taxon>eudicotyledons</taxon>
        <taxon>Gunneridae</taxon>
        <taxon>Pentapetalae</taxon>
        <taxon>asterids</taxon>
        <taxon>lamiids</taxon>
        <taxon>Boraginales</taxon>
        <taxon>Boraginaceae</taxon>
        <taxon>Boraginoideae</taxon>
        <taxon>Lithospermeae</taxon>
        <taxon>Lithospermum</taxon>
    </lineage>
</organism>
<evidence type="ECO:0000256" key="1">
    <source>
        <dbReference type="SAM" id="MobiDB-lite"/>
    </source>
</evidence>
<proteinExistence type="predicted"/>
<comment type="caution">
    <text evidence="2">The sequence shown here is derived from an EMBL/GenBank/DDBJ whole genome shotgun (WGS) entry which is preliminary data.</text>
</comment>
<keyword evidence="3" id="KW-1185">Reference proteome</keyword>
<dbReference type="AlphaFoldDB" id="A0AAV3R2R4"/>
<protein>
    <submittedName>
        <fullName evidence="2">Uncharacterized protein</fullName>
    </submittedName>
</protein>